<organism evidence="2">
    <name type="scientific">marine sediment metagenome</name>
    <dbReference type="NCBI Taxonomy" id="412755"/>
    <lineage>
        <taxon>unclassified sequences</taxon>
        <taxon>metagenomes</taxon>
        <taxon>ecological metagenomes</taxon>
    </lineage>
</organism>
<name>X1FC91_9ZZZZ</name>
<gene>
    <name evidence="2" type="ORF">S03H2_18959</name>
</gene>
<feature type="non-terminal residue" evidence="2">
    <location>
        <position position="1"/>
    </location>
</feature>
<keyword evidence="1" id="KW-0812">Transmembrane</keyword>
<feature type="transmembrane region" description="Helical" evidence="1">
    <location>
        <begin position="66"/>
        <end position="86"/>
    </location>
</feature>
<dbReference type="AlphaFoldDB" id="X1FC91"/>
<evidence type="ECO:0000313" key="2">
    <source>
        <dbReference type="EMBL" id="GAH42572.1"/>
    </source>
</evidence>
<evidence type="ECO:0000256" key="1">
    <source>
        <dbReference type="SAM" id="Phobius"/>
    </source>
</evidence>
<accession>X1FC91</accession>
<comment type="caution">
    <text evidence="2">The sequence shown here is derived from an EMBL/GenBank/DDBJ whole genome shotgun (WGS) entry which is preliminary data.</text>
</comment>
<reference evidence="2" key="1">
    <citation type="journal article" date="2014" name="Front. Microbiol.">
        <title>High frequency of phylogenetically diverse reductive dehalogenase-homologous genes in deep subseafloor sedimentary metagenomes.</title>
        <authorList>
            <person name="Kawai M."/>
            <person name="Futagami T."/>
            <person name="Toyoda A."/>
            <person name="Takaki Y."/>
            <person name="Nishi S."/>
            <person name="Hori S."/>
            <person name="Arai W."/>
            <person name="Tsubouchi T."/>
            <person name="Morono Y."/>
            <person name="Uchiyama I."/>
            <person name="Ito T."/>
            <person name="Fujiyama A."/>
            <person name="Inagaki F."/>
            <person name="Takami H."/>
        </authorList>
    </citation>
    <scope>NUCLEOTIDE SEQUENCE</scope>
    <source>
        <strain evidence="2">Expedition CK06-06</strain>
    </source>
</reference>
<sequence length="88" mass="10403">VVPNSYWVLNKLKLYKGTEQPQEMLATMGEWARFIQKHNLDVEEIRKDIGPKILKNKKPIGVLKRLILKFTIALPTLFAYQFIFICRR</sequence>
<keyword evidence="1" id="KW-0472">Membrane</keyword>
<proteinExistence type="predicted"/>
<dbReference type="EMBL" id="BARU01009865">
    <property type="protein sequence ID" value="GAH42572.1"/>
    <property type="molecule type" value="Genomic_DNA"/>
</dbReference>
<keyword evidence="1" id="KW-1133">Transmembrane helix</keyword>
<protein>
    <submittedName>
        <fullName evidence="2">Uncharacterized protein</fullName>
    </submittedName>
</protein>